<sequence>MAKPYRPSNGTEGDIFHAHWCAHCTKAKPGAPCMIAGAAFFHDIEEPEYPKEWVQDENGPRCTAFNDKVQMTKADVAYLAWMRDRDAAREAQGGGNG</sequence>
<proteinExistence type="predicted"/>
<gene>
    <name evidence="1" type="ORF">AZOBR_p340192</name>
</gene>
<evidence type="ECO:0000313" key="2">
    <source>
        <dbReference type="Proteomes" id="UP000007319"/>
    </source>
</evidence>
<reference evidence="1 2" key="1">
    <citation type="journal article" date="2011" name="PLoS Genet.">
        <title>Azospirillum genomes reveal transition of bacteria from aquatic to terrestrial environments.</title>
        <authorList>
            <person name="Wisniewski-Dye F."/>
            <person name="Borziak K."/>
            <person name="Khalsa-Moyers G."/>
            <person name="Alexandre G."/>
            <person name="Sukharnikov L.O."/>
            <person name="Wuichet K."/>
            <person name="Hurst G.B."/>
            <person name="McDonald W.H."/>
            <person name="Robertson J.S."/>
            <person name="Barbe V."/>
            <person name="Calteau A."/>
            <person name="Rouy Z."/>
            <person name="Mangenot S."/>
            <person name="Prigent-Combaret C."/>
            <person name="Normand P."/>
            <person name="Boyer M."/>
            <person name="Siguier P."/>
            <person name="Dessaux Y."/>
            <person name="Elmerich C."/>
            <person name="Condemine G."/>
            <person name="Krishnen G."/>
            <person name="Kennedy I."/>
            <person name="Paterson A.H."/>
            <person name="Gonzalez V."/>
            <person name="Mavingui P."/>
            <person name="Zhulin I.B."/>
        </authorList>
    </citation>
    <scope>NUCLEOTIDE SEQUENCE [LARGE SCALE GENOMIC DNA]</scope>
    <source>
        <strain evidence="1 2">Sp245</strain>
    </source>
</reference>
<keyword evidence="1" id="KW-0614">Plasmid</keyword>
<name>A0A9P1JZY9_9PROT</name>
<organism evidence="1 2">
    <name type="scientific">Azospirillum baldaniorum</name>
    <dbReference type="NCBI Taxonomy" id="1064539"/>
    <lineage>
        <taxon>Bacteria</taxon>
        <taxon>Pseudomonadati</taxon>
        <taxon>Pseudomonadota</taxon>
        <taxon>Alphaproteobacteria</taxon>
        <taxon>Rhodospirillales</taxon>
        <taxon>Azospirillaceae</taxon>
        <taxon>Azospirillum</taxon>
    </lineage>
</organism>
<dbReference type="EMBL" id="HE577330">
    <property type="protein sequence ID" value="CCD02954.1"/>
    <property type="molecule type" value="Genomic_DNA"/>
</dbReference>
<evidence type="ECO:0000313" key="1">
    <source>
        <dbReference type="EMBL" id="CCD02954.1"/>
    </source>
</evidence>
<keyword evidence="2" id="KW-1185">Reference proteome</keyword>
<accession>A0A9P1JZY9</accession>
<dbReference type="AlphaFoldDB" id="A0A9P1JZY9"/>
<dbReference type="RefSeq" id="WP_014199466.1">
    <property type="nucleotide sequence ID" value="NC_016595.1"/>
</dbReference>
<dbReference type="Proteomes" id="UP000007319">
    <property type="component" value="Plasmid AZOBR_p3"/>
</dbReference>
<dbReference type="KEGG" id="abs:AZOBR_p340192"/>
<protein>
    <submittedName>
        <fullName evidence="1">Uncharacterized protein</fullName>
    </submittedName>
</protein>
<geneLocation type="plasmid" evidence="1 2">
    <name>AZOBR_p3</name>
</geneLocation>